<dbReference type="Pfam" id="PF19317">
    <property type="entry name" value="Gag_p24_C"/>
    <property type="match status" value="1"/>
</dbReference>
<dbReference type="Gene3D" id="1.10.1200.30">
    <property type="match status" value="1"/>
</dbReference>
<protein>
    <recommendedName>
        <fullName evidence="13">Integrase</fullName>
    </recommendedName>
</protein>
<comment type="caution">
    <text evidence="11">The sequence shown here is derived from an EMBL/GenBank/DDBJ whole genome shotgun (WGS) entry which is preliminary data.</text>
</comment>
<dbReference type="GO" id="GO:0004190">
    <property type="term" value="F:aspartic-type endopeptidase activity"/>
    <property type="evidence" value="ECO:0007669"/>
    <property type="project" value="InterPro"/>
</dbReference>
<dbReference type="GO" id="GO:0015074">
    <property type="term" value="P:DNA integration"/>
    <property type="evidence" value="ECO:0007669"/>
    <property type="project" value="InterPro"/>
</dbReference>
<dbReference type="Gene3D" id="2.40.70.10">
    <property type="entry name" value="Acid Proteases"/>
    <property type="match status" value="1"/>
</dbReference>
<evidence type="ECO:0008006" key="13">
    <source>
        <dbReference type="Google" id="ProtNLM"/>
    </source>
</evidence>
<keyword evidence="8" id="KW-0511">Multifunctional enzyme</keyword>
<dbReference type="InterPro" id="IPR045345">
    <property type="entry name" value="Gag_p24_C"/>
</dbReference>
<dbReference type="GO" id="GO:0035613">
    <property type="term" value="F:RNA stem-loop binding"/>
    <property type="evidence" value="ECO:0007669"/>
    <property type="project" value="TreeGrafter"/>
</dbReference>
<accession>A0A8K1FYJ0</accession>
<dbReference type="SUPFAM" id="SSF47353">
    <property type="entry name" value="Retrovirus capsid dimerization domain-like"/>
    <property type="match status" value="1"/>
</dbReference>
<evidence type="ECO:0000259" key="10">
    <source>
        <dbReference type="PROSITE" id="PS50994"/>
    </source>
</evidence>
<evidence type="ECO:0000256" key="2">
    <source>
        <dbReference type="ARBA" id="ARBA00022695"/>
    </source>
</evidence>
<dbReference type="PROSITE" id="PS50175">
    <property type="entry name" value="ASP_PROT_RETROV"/>
    <property type="match status" value="1"/>
</dbReference>
<reference evidence="11" key="1">
    <citation type="submission" date="2019-04" db="EMBL/GenBank/DDBJ databases">
        <title>Genome assembly of Zosterops borbonicus 15179.</title>
        <authorList>
            <person name="Leroy T."/>
            <person name="Anselmetti Y."/>
            <person name="Tilak M.-K."/>
            <person name="Nabholz B."/>
        </authorList>
    </citation>
    <scope>NUCLEOTIDE SEQUENCE</scope>
    <source>
        <strain evidence="11">HGM_15179</strain>
        <tissue evidence="11">Muscle</tissue>
    </source>
</reference>
<evidence type="ECO:0000256" key="8">
    <source>
        <dbReference type="ARBA" id="ARBA00023268"/>
    </source>
</evidence>
<dbReference type="Pfam" id="PF00665">
    <property type="entry name" value="rve"/>
    <property type="match status" value="2"/>
</dbReference>
<gene>
    <name evidence="11" type="ORF">HGM15179_020112</name>
</gene>
<keyword evidence="5" id="KW-0378">Hydrolase</keyword>
<keyword evidence="6" id="KW-0862">Zinc</keyword>
<dbReference type="OrthoDB" id="9359997at2759"/>
<dbReference type="Gene3D" id="1.10.10.200">
    <property type="match status" value="2"/>
</dbReference>
<dbReference type="InterPro" id="IPR036397">
    <property type="entry name" value="RNaseH_sf"/>
</dbReference>
<feature type="domain" description="Peptidase A2" evidence="9">
    <location>
        <begin position="432"/>
        <end position="468"/>
    </location>
</feature>
<dbReference type="GO" id="GO:0006508">
    <property type="term" value="P:proteolysis"/>
    <property type="evidence" value="ECO:0007669"/>
    <property type="project" value="InterPro"/>
</dbReference>
<dbReference type="PROSITE" id="PS50994">
    <property type="entry name" value="INTEGRASE"/>
    <property type="match status" value="2"/>
</dbReference>
<dbReference type="InterPro" id="IPR021109">
    <property type="entry name" value="Peptidase_aspartic_dom_sf"/>
</dbReference>
<dbReference type="PANTHER" id="PTHR41694">
    <property type="entry name" value="ENDOGENOUS RETROVIRUS GROUP K MEMBER POL PROTEIN"/>
    <property type="match status" value="1"/>
</dbReference>
<dbReference type="GO" id="GO:0003964">
    <property type="term" value="F:RNA-directed DNA polymerase activity"/>
    <property type="evidence" value="ECO:0007669"/>
    <property type="project" value="UniProtKB-KW"/>
</dbReference>
<evidence type="ECO:0000256" key="3">
    <source>
        <dbReference type="ARBA" id="ARBA00022722"/>
    </source>
</evidence>
<keyword evidence="2" id="KW-0548">Nucleotidyltransferase</keyword>
<feature type="domain" description="Integrase catalytic" evidence="10">
    <location>
        <begin position="583"/>
        <end position="753"/>
    </location>
</feature>
<keyword evidence="4" id="KW-0255">Endonuclease</keyword>
<sequence length="796" mass="90069">MKEAAKKAFQIMPTKDAGQSYIAIKQSPSEPFLDFIDRLCAVVDSQIKDLKLQQKMILEVVQTNANEVCKRIILGPPVDPPPTLDLLIETYSRKTLGFLVVATEEHPIQKLNWLTDIPVWLDQWPLNKQKFKALNDLMEEHLAKGHIVETNSPWNSLVFVIKKLGKDRQDQAKAIIDTCLNCQKFSLPSLGSGVNLRLLGSCKVWQTDVTHIPQFGKFKYVHVSVDTFSGAVYASAHTGEKTTDARKHLVQAFSTLGIPKVIKTNNSPTYASKEFSNFLQEWGVEYRKGIPYSPTSQAVIKRTHHTLKKTLEQQRGDVKINSPHQRLCNALFTMNFFNCSFENLNPPDVRHFKQSQRSKFKERPPVLVKDPETWKVQGPFDLVTWGPVMLACPPAPRPHDDIDLFVYWAEVVGEQKPLIWCVLKKEGGFVKLQGMMDTGSDVTLIPLHKWPSHWELQPVAGKVSGVRGTKLAMRSKTIAQTEGPDGKLTSLCLLVVDSVVATEEHPIQKLNWLTDIPVWLDQWPLNKQKFKALNDLMEEHLAKGHIVETNSPWNSLVFVIKKLGKDRQDQAKAIIDTCLNCQKFSLPSLGSGVNLRLLGSCKVWQTDVTHIPQFGKFKYVHVSVDTFSGAVYASAHTGEKTTDARKHLVQAFSTLGIPKVIKTNNSPTYASKEFSNFLQEWGVEYRKGIPYSPTSQAVIKRTHHTLKKTLEQQRGDVKINSPHQRLCNALFTMNFFNCSFENLNPPDVRHFKQSQRSKFKERPPVLVKDPETWKVQGPFDLVTWGPVMLACPPPQV</sequence>
<dbReference type="InterPro" id="IPR036862">
    <property type="entry name" value="Integrase_C_dom_sf_retrovir"/>
</dbReference>
<evidence type="ECO:0000313" key="12">
    <source>
        <dbReference type="Proteomes" id="UP000796761"/>
    </source>
</evidence>
<dbReference type="InterPro" id="IPR001584">
    <property type="entry name" value="Integrase_cat-core"/>
</dbReference>
<proteinExistence type="predicted"/>
<dbReference type="InterPro" id="IPR017856">
    <property type="entry name" value="Integrase-like_N"/>
</dbReference>
<evidence type="ECO:0000256" key="1">
    <source>
        <dbReference type="ARBA" id="ARBA00022679"/>
    </source>
</evidence>
<keyword evidence="7" id="KW-0695">RNA-directed DNA polymerase</keyword>
<evidence type="ECO:0000256" key="7">
    <source>
        <dbReference type="ARBA" id="ARBA00022918"/>
    </source>
</evidence>
<dbReference type="Proteomes" id="UP000796761">
    <property type="component" value="Unassembled WGS sequence"/>
</dbReference>
<dbReference type="SUPFAM" id="SSF56672">
    <property type="entry name" value="DNA/RNA polymerases"/>
    <property type="match status" value="2"/>
</dbReference>
<evidence type="ECO:0000256" key="5">
    <source>
        <dbReference type="ARBA" id="ARBA00022801"/>
    </source>
</evidence>
<dbReference type="Pfam" id="PF00077">
    <property type="entry name" value="RVP"/>
    <property type="match status" value="1"/>
</dbReference>
<dbReference type="InterPro" id="IPR012337">
    <property type="entry name" value="RNaseH-like_sf"/>
</dbReference>
<dbReference type="EMBL" id="SWJQ01002037">
    <property type="protein sequence ID" value="TRZ06996.1"/>
    <property type="molecule type" value="Genomic_DNA"/>
</dbReference>
<evidence type="ECO:0000313" key="11">
    <source>
        <dbReference type="EMBL" id="TRZ06996.1"/>
    </source>
</evidence>
<feature type="domain" description="Integrase catalytic" evidence="10">
    <location>
        <begin position="184"/>
        <end position="354"/>
    </location>
</feature>
<keyword evidence="1" id="KW-0808">Transferase</keyword>
<keyword evidence="3" id="KW-0540">Nuclease</keyword>
<dbReference type="InterPro" id="IPR001995">
    <property type="entry name" value="Peptidase_A2_cat"/>
</dbReference>
<dbReference type="Gene3D" id="2.30.30.10">
    <property type="entry name" value="Integrase, C-terminal domain superfamily, retroviral"/>
    <property type="match status" value="2"/>
</dbReference>
<name>A0A8K1FYJ0_9PASS</name>
<dbReference type="SUPFAM" id="SSF50630">
    <property type="entry name" value="Acid proteases"/>
    <property type="match status" value="1"/>
</dbReference>
<dbReference type="InterPro" id="IPR043502">
    <property type="entry name" value="DNA/RNA_pol_sf"/>
</dbReference>
<evidence type="ECO:0000256" key="6">
    <source>
        <dbReference type="ARBA" id="ARBA00022833"/>
    </source>
</evidence>
<dbReference type="InterPro" id="IPR018061">
    <property type="entry name" value="Retropepsins"/>
</dbReference>
<dbReference type="Gene3D" id="3.30.420.10">
    <property type="entry name" value="Ribonuclease H-like superfamily/Ribonuclease H"/>
    <property type="match status" value="2"/>
</dbReference>
<dbReference type="SUPFAM" id="SSF53098">
    <property type="entry name" value="Ribonuclease H-like"/>
    <property type="match status" value="2"/>
</dbReference>
<dbReference type="AlphaFoldDB" id="A0A8K1FYJ0"/>
<dbReference type="InterPro" id="IPR008916">
    <property type="entry name" value="Retrov_capsid_C"/>
</dbReference>
<organism evidence="11 12">
    <name type="scientific">Zosterops borbonicus</name>
    <dbReference type="NCBI Taxonomy" id="364589"/>
    <lineage>
        <taxon>Eukaryota</taxon>
        <taxon>Metazoa</taxon>
        <taxon>Chordata</taxon>
        <taxon>Craniata</taxon>
        <taxon>Vertebrata</taxon>
        <taxon>Euteleostomi</taxon>
        <taxon>Archelosauria</taxon>
        <taxon>Archosauria</taxon>
        <taxon>Dinosauria</taxon>
        <taxon>Saurischia</taxon>
        <taxon>Theropoda</taxon>
        <taxon>Coelurosauria</taxon>
        <taxon>Aves</taxon>
        <taxon>Neognathae</taxon>
        <taxon>Neoaves</taxon>
        <taxon>Telluraves</taxon>
        <taxon>Australaves</taxon>
        <taxon>Passeriformes</taxon>
        <taxon>Sylvioidea</taxon>
        <taxon>Zosteropidae</taxon>
        <taxon>Zosterops</taxon>
    </lineage>
</organism>
<dbReference type="GO" id="GO:0004519">
    <property type="term" value="F:endonuclease activity"/>
    <property type="evidence" value="ECO:0007669"/>
    <property type="project" value="UniProtKB-KW"/>
</dbReference>
<evidence type="ECO:0000259" key="9">
    <source>
        <dbReference type="PROSITE" id="PS50175"/>
    </source>
</evidence>
<dbReference type="PANTHER" id="PTHR41694:SF4">
    <property type="entry name" value="ENDOGENOUS RETROVIRUS GROUP K MEMBER 10 POL PROTEIN-RELATED"/>
    <property type="match status" value="1"/>
</dbReference>
<keyword evidence="12" id="KW-1185">Reference proteome</keyword>
<dbReference type="Gene3D" id="3.10.10.10">
    <property type="entry name" value="HIV Type 1 Reverse Transcriptase, subunit A, domain 1"/>
    <property type="match status" value="2"/>
</dbReference>
<evidence type="ECO:0000256" key="4">
    <source>
        <dbReference type="ARBA" id="ARBA00022759"/>
    </source>
</evidence>